<accession>X6NF86</accession>
<dbReference type="EMBL" id="ASPP01009528">
    <property type="protein sequence ID" value="ETO24002.1"/>
    <property type="molecule type" value="Genomic_DNA"/>
</dbReference>
<comment type="caution">
    <text evidence="2">The sequence shown here is derived from an EMBL/GenBank/DDBJ whole genome shotgun (WGS) entry which is preliminary data.</text>
</comment>
<feature type="compositionally biased region" description="Acidic residues" evidence="1">
    <location>
        <begin position="102"/>
        <end position="123"/>
    </location>
</feature>
<proteinExistence type="predicted"/>
<gene>
    <name evidence="2" type="ORF">RFI_13156</name>
</gene>
<dbReference type="AlphaFoldDB" id="X6NF86"/>
<evidence type="ECO:0000313" key="2">
    <source>
        <dbReference type="EMBL" id="ETO24002.1"/>
    </source>
</evidence>
<name>X6NF86_RETFI</name>
<sequence>MASDTEEKQNNKNKNTKGSKVPIIRVYLDDGSKIDKTDCTCVELEFGEDELNYSKLIEKIKIEFDVTDIMNNEVSPNLKWKIVSFKDAASELINKKDVDIGSDENLNDEIEDADSNDDEDDDSDRQKIVSVLVRKLGN</sequence>
<evidence type="ECO:0000256" key="1">
    <source>
        <dbReference type="SAM" id="MobiDB-lite"/>
    </source>
</evidence>
<protein>
    <submittedName>
        <fullName evidence="2">Uncharacterized protein</fullName>
    </submittedName>
</protein>
<keyword evidence="3" id="KW-1185">Reference proteome</keyword>
<organism evidence="2 3">
    <name type="scientific">Reticulomyxa filosa</name>
    <dbReference type="NCBI Taxonomy" id="46433"/>
    <lineage>
        <taxon>Eukaryota</taxon>
        <taxon>Sar</taxon>
        <taxon>Rhizaria</taxon>
        <taxon>Retaria</taxon>
        <taxon>Foraminifera</taxon>
        <taxon>Monothalamids</taxon>
        <taxon>Reticulomyxidae</taxon>
        <taxon>Reticulomyxa</taxon>
    </lineage>
</organism>
<feature type="region of interest" description="Disordered" evidence="1">
    <location>
        <begin position="102"/>
        <end position="124"/>
    </location>
</feature>
<evidence type="ECO:0000313" key="3">
    <source>
        <dbReference type="Proteomes" id="UP000023152"/>
    </source>
</evidence>
<dbReference type="Proteomes" id="UP000023152">
    <property type="component" value="Unassembled WGS sequence"/>
</dbReference>
<reference evidence="2 3" key="1">
    <citation type="journal article" date="2013" name="Curr. Biol.">
        <title>The Genome of the Foraminiferan Reticulomyxa filosa.</title>
        <authorList>
            <person name="Glockner G."/>
            <person name="Hulsmann N."/>
            <person name="Schleicher M."/>
            <person name="Noegel A.A."/>
            <person name="Eichinger L."/>
            <person name="Gallinger C."/>
            <person name="Pawlowski J."/>
            <person name="Sierra R."/>
            <person name="Euteneuer U."/>
            <person name="Pillet L."/>
            <person name="Moustafa A."/>
            <person name="Platzer M."/>
            <person name="Groth M."/>
            <person name="Szafranski K."/>
            <person name="Schliwa M."/>
        </authorList>
    </citation>
    <scope>NUCLEOTIDE SEQUENCE [LARGE SCALE GENOMIC DNA]</scope>
</reference>